<dbReference type="GO" id="GO:0006450">
    <property type="term" value="P:regulation of translational fidelity"/>
    <property type="evidence" value="ECO:0007669"/>
    <property type="project" value="InterPro"/>
</dbReference>
<dbReference type="GO" id="GO:0070681">
    <property type="term" value="P:glutaminyl-tRNAGln biosynthesis via transamidation"/>
    <property type="evidence" value="ECO:0007669"/>
    <property type="project" value="TreeGrafter"/>
</dbReference>
<sequence length="94" mass="10642">MILTSEQVRKIAALARIKLTDDEVEKFRKELSVVLDYVSELEKVNTDGVEEISQVTGLENVLREDTARLSEFRDAIIASFPESKDGFLKIKSIL</sequence>
<comment type="caution">
    <text evidence="2">The sequence shown here is derived from an EMBL/GenBank/DDBJ whole genome shotgun (WGS) entry which is preliminary data.</text>
</comment>
<comment type="similarity">
    <text evidence="1">Belongs to the GatC family.</text>
</comment>
<keyword evidence="2" id="KW-0808">Transferase</keyword>
<dbReference type="GO" id="GO:0005524">
    <property type="term" value="F:ATP binding"/>
    <property type="evidence" value="ECO:0007669"/>
    <property type="project" value="UniProtKB-KW"/>
</dbReference>
<dbReference type="AlphaFoldDB" id="A0A554JDQ5"/>
<dbReference type="GO" id="GO:0050566">
    <property type="term" value="F:asparaginyl-tRNA synthase (glutamine-hydrolyzing) activity"/>
    <property type="evidence" value="ECO:0007669"/>
    <property type="project" value="RHEA"/>
</dbReference>
<protein>
    <recommendedName>
        <fullName evidence="1">Aspartyl/glutamyl-tRNA(Asn/Gln) amidotransferase subunit C</fullName>
        <shortName evidence="1">Asp/Glu-ADT subunit C</shortName>
        <ecNumber evidence="1">6.3.5.-</ecNumber>
    </recommendedName>
</protein>
<dbReference type="InterPro" id="IPR036113">
    <property type="entry name" value="Asp/Glu-ADT_sf_sub_c"/>
</dbReference>
<dbReference type="Gene3D" id="1.10.20.60">
    <property type="entry name" value="Glu-tRNAGln amidotransferase C subunit, N-terminal domain"/>
    <property type="match status" value="1"/>
</dbReference>
<keyword evidence="1" id="KW-0067">ATP-binding</keyword>
<name>A0A554JDQ5_9BACT</name>
<dbReference type="GO" id="GO:0016740">
    <property type="term" value="F:transferase activity"/>
    <property type="evidence" value="ECO:0007669"/>
    <property type="project" value="UniProtKB-KW"/>
</dbReference>
<dbReference type="PANTHER" id="PTHR15004:SF0">
    <property type="entry name" value="GLUTAMYL-TRNA(GLN) AMIDOTRANSFERASE SUBUNIT C, MITOCHONDRIAL"/>
    <property type="match status" value="1"/>
</dbReference>
<keyword evidence="1" id="KW-0547">Nucleotide-binding</keyword>
<dbReference type="EC" id="6.3.5.-" evidence="1"/>
<comment type="catalytic activity">
    <reaction evidence="1">
        <text>L-aspartyl-tRNA(Asn) + L-glutamine + ATP + H2O = L-asparaginyl-tRNA(Asn) + L-glutamate + ADP + phosphate + 2 H(+)</text>
        <dbReference type="Rhea" id="RHEA:14513"/>
        <dbReference type="Rhea" id="RHEA-COMP:9674"/>
        <dbReference type="Rhea" id="RHEA-COMP:9677"/>
        <dbReference type="ChEBI" id="CHEBI:15377"/>
        <dbReference type="ChEBI" id="CHEBI:15378"/>
        <dbReference type="ChEBI" id="CHEBI:29985"/>
        <dbReference type="ChEBI" id="CHEBI:30616"/>
        <dbReference type="ChEBI" id="CHEBI:43474"/>
        <dbReference type="ChEBI" id="CHEBI:58359"/>
        <dbReference type="ChEBI" id="CHEBI:78515"/>
        <dbReference type="ChEBI" id="CHEBI:78516"/>
        <dbReference type="ChEBI" id="CHEBI:456216"/>
    </reaction>
</comment>
<gene>
    <name evidence="1" type="primary">gatC</name>
    <name evidence="2" type="ORF">G01um101477_65</name>
</gene>
<dbReference type="Proteomes" id="UP000319613">
    <property type="component" value="Unassembled WGS sequence"/>
</dbReference>
<dbReference type="Pfam" id="PF02686">
    <property type="entry name" value="GatC"/>
    <property type="match status" value="1"/>
</dbReference>
<dbReference type="InterPro" id="IPR003837">
    <property type="entry name" value="GatC"/>
</dbReference>
<accession>A0A554JDQ5</accession>
<dbReference type="GO" id="GO:0050567">
    <property type="term" value="F:glutaminyl-tRNA synthase (glutamine-hydrolyzing) activity"/>
    <property type="evidence" value="ECO:0007669"/>
    <property type="project" value="UniProtKB-UniRule"/>
</dbReference>
<evidence type="ECO:0000313" key="2">
    <source>
        <dbReference type="EMBL" id="TSC66459.1"/>
    </source>
</evidence>
<dbReference type="SUPFAM" id="SSF141000">
    <property type="entry name" value="Glu-tRNAGln amidotransferase C subunit"/>
    <property type="match status" value="1"/>
</dbReference>
<keyword evidence="1" id="KW-0648">Protein biosynthesis</keyword>
<dbReference type="NCBIfam" id="TIGR00135">
    <property type="entry name" value="gatC"/>
    <property type="match status" value="1"/>
</dbReference>
<evidence type="ECO:0000256" key="1">
    <source>
        <dbReference type="HAMAP-Rule" id="MF_00122"/>
    </source>
</evidence>
<dbReference type="GO" id="GO:0006412">
    <property type="term" value="P:translation"/>
    <property type="evidence" value="ECO:0007669"/>
    <property type="project" value="UniProtKB-UniRule"/>
</dbReference>
<dbReference type="EMBL" id="VMFF01000004">
    <property type="protein sequence ID" value="TSC66459.1"/>
    <property type="molecule type" value="Genomic_DNA"/>
</dbReference>
<dbReference type="HAMAP" id="MF_00122">
    <property type="entry name" value="GatC"/>
    <property type="match status" value="1"/>
</dbReference>
<organism evidence="2 3">
    <name type="scientific">Candidatus Doudnabacteria bacterium Gr01-1014_77</name>
    <dbReference type="NCBI Taxonomy" id="2017133"/>
    <lineage>
        <taxon>Bacteria</taxon>
        <taxon>Candidatus Doudnaibacteriota</taxon>
    </lineage>
</organism>
<evidence type="ECO:0000313" key="3">
    <source>
        <dbReference type="Proteomes" id="UP000319613"/>
    </source>
</evidence>
<comment type="subunit">
    <text evidence="1">Heterotrimer of A, B and C subunits.</text>
</comment>
<keyword evidence="1" id="KW-0436">Ligase</keyword>
<dbReference type="PANTHER" id="PTHR15004">
    <property type="entry name" value="GLUTAMYL-TRNA(GLN) AMIDOTRANSFERASE SUBUNIT C, MITOCHONDRIAL"/>
    <property type="match status" value="1"/>
</dbReference>
<proteinExistence type="inferred from homology"/>
<reference evidence="2 3" key="1">
    <citation type="submission" date="2017-07" db="EMBL/GenBank/DDBJ databases">
        <title>Mechanisms for carbon and nitrogen cycling indicate functional differentiation within the Candidate Phyla Radiation.</title>
        <authorList>
            <person name="Danczak R.E."/>
            <person name="Johnston M.D."/>
            <person name="Kenah C."/>
            <person name="Slattery M."/>
            <person name="Wrighton K.C."/>
            <person name="Wilkins M.J."/>
        </authorList>
    </citation>
    <scope>NUCLEOTIDE SEQUENCE [LARGE SCALE GENOMIC DNA]</scope>
    <source>
        <strain evidence="2">Gr01-1014_77</strain>
    </source>
</reference>
<comment type="catalytic activity">
    <reaction evidence="1">
        <text>L-glutamyl-tRNA(Gln) + L-glutamine + ATP + H2O = L-glutaminyl-tRNA(Gln) + L-glutamate + ADP + phosphate + H(+)</text>
        <dbReference type="Rhea" id="RHEA:17521"/>
        <dbReference type="Rhea" id="RHEA-COMP:9681"/>
        <dbReference type="Rhea" id="RHEA-COMP:9684"/>
        <dbReference type="ChEBI" id="CHEBI:15377"/>
        <dbReference type="ChEBI" id="CHEBI:15378"/>
        <dbReference type="ChEBI" id="CHEBI:29985"/>
        <dbReference type="ChEBI" id="CHEBI:30616"/>
        <dbReference type="ChEBI" id="CHEBI:43474"/>
        <dbReference type="ChEBI" id="CHEBI:58359"/>
        <dbReference type="ChEBI" id="CHEBI:78520"/>
        <dbReference type="ChEBI" id="CHEBI:78521"/>
        <dbReference type="ChEBI" id="CHEBI:456216"/>
    </reaction>
</comment>
<comment type="function">
    <text evidence="1">Allows the formation of correctly charged Asn-tRNA(Asn) or Gln-tRNA(Gln) through the transamidation of misacylated Asp-tRNA(Asn) or Glu-tRNA(Gln) in organisms which lack either or both of asparaginyl-tRNA or glutaminyl-tRNA synthetases. The reaction takes place in the presence of glutamine and ATP through an activated phospho-Asp-tRNA(Asn) or phospho-Glu-tRNA(Gln).</text>
</comment>